<evidence type="ECO:0000259" key="4">
    <source>
        <dbReference type="PROSITE" id="PS50893"/>
    </source>
</evidence>
<dbReference type="Pfam" id="PF00005">
    <property type="entry name" value="ABC_tran"/>
    <property type="match status" value="1"/>
</dbReference>
<evidence type="ECO:0000313" key="6">
    <source>
        <dbReference type="Proteomes" id="UP000503339"/>
    </source>
</evidence>
<dbReference type="Proteomes" id="UP000503339">
    <property type="component" value="Chromosome"/>
</dbReference>
<feature type="domain" description="ABC transporter" evidence="4">
    <location>
        <begin position="52"/>
        <end position="300"/>
    </location>
</feature>
<dbReference type="CDD" id="cd03219">
    <property type="entry name" value="ABC_Mj1267_LivG_branched"/>
    <property type="match status" value="1"/>
</dbReference>
<dbReference type="SUPFAM" id="SSF52540">
    <property type="entry name" value="P-loop containing nucleoside triphosphate hydrolases"/>
    <property type="match status" value="1"/>
</dbReference>
<dbReference type="InterPro" id="IPR003439">
    <property type="entry name" value="ABC_transporter-like_ATP-bd"/>
</dbReference>
<dbReference type="GO" id="GO:0005886">
    <property type="term" value="C:plasma membrane"/>
    <property type="evidence" value="ECO:0007669"/>
    <property type="project" value="TreeGrafter"/>
</dbReference>
<organism evidence="5 6">
    <name type="scientific">Mesorhizobium erdmanii</name>
    <dbReference type="NCBI Taxonomy" id="1777866"/>
    <lineage>
        <taxon>Bacteria</taxon>
        <taxon>Pseudomonadati</taxon>
        <taxon>Pseudomonadota</taxon>
        <taxon>Alphaproteobacteria</taxon>
        <taxon>Hyphomicrobiales</taxon>
        <taxon>Phyllobacteriaceae</taxon>
        <taxon>Mesorhizobium</taxon>
    </lineage>
</organism>
<evidence type="ECO:0000256" key="1">
    <source>
        <dbReference type="ARBA" id="ARBA00022448"/>
    </source>
</evidence>
<keyword evidence="2" id="KW-0547">Nucleotide-binding</keyword>
<dbReference type="InterPro" id="IPR003593">
    <property type="entry name" value="AAA+_ATPase"/>
</dbReference>
<dbReference type="Gene3D" id="3.40.50.300">
    <property type="entry name" value="P-loop containing nucleotide triphosphate hydrolases"/>
    <property type="match status" value="1"/>
</dbReference>
<dbReference type="SMART" id="SM00382">
    <property type="entry name" value="AAA"/>
    <property type="match status" value="1"/>
</dbReference>
<keyword evidence="1" id="KW-0813">Transport</keyword>
<dbReference type="EMBL" id="CP033361">
    <property type="protein sequence ID" value="QKC79537.1"/>
    <property type="molecule type" value="Genomic_DNA"/>
</dbReference>
<dbReference type="KEGG" id="merd:EB233_01530"/>
<keyword evidence="6" id="KW-1185">Reference proteome</keyword>
<reference evidence="5 6" key="1">
    <citation type="submission" date="2018-10" db="EMBL/GenBank/DDBJ databases">
        <authorList>
            <person name="Perry B.J."/>
            <person name="Sullivan J.T."/>
            <person name="Murphy R.J.T."/>
            <person name="Ramsay J.P."/>
            <person name="Ronson C.W."/>
        </authorList>
    </citation>
    <scope>NUCLEOTIDE SEQUENCE [LARGE SCALE GENOMIC DNA]</scope>
    <source>
        <strain evidence="5 6">NZP2014</strain>
    </source>
</reference>
<dbReference type="InterPro" id="IPR051120">
    <property type="entry name" value="ABC_AA/LPS_Transport"/>
</dbReference>
<dbReference type="PROSITE" id="PS50893">
    <property type="entry name" value="ABC_TRANSPORTER_2"/>
    <property type="match status" value="1"/>
</dbReference>
<name>A0A6M7UU38_9HYPH</name>
<dbReference type="InterPro" id="IPR032823">
    <property type="entry name" value="BCA_ABC_TP_C"/>
</dbReference>
<dbReference type="PANTHER" id="PTHR45772">
    <property type="entry name" value="CONSERVED COMPONENT OF ABC TRANSPORTER FOR NATURAL AMINO ACIDS-RELATED"/>
    <property type="match status" value="1"/>
</dbReference>
<evidence type="ECO:0000313" key="5">
    <source>
        <dbReference type="EMBL" id="QKC79537.1"/>
    </source>
</evidence>
<gene>
    <name evidence="5" type="ORF">EB233_01530</name>
</gene>
<keyword evidence="3 5" id="KW-0067">ATP-binding</keyword>
<evidence type="ECO:0000256" key="3">
    <source>
        <dbReference type="ARBA" id="ARBA00022840"/>
    </source>
</evidence>
<dbReference type="PANTHER" id="PTHR45772:SF1">
    <property type="entry name" value="ABC TRANSPORTER ATP-BINDING PROTEIN"/>
    <property type="match status" value="1"/>
</dbReference>
<accession>A0A6M7UU38</accession>
<dbReference type="InterPro" id="IPR027417">
    <property type="entry name" value="P-loop_NTPase"/>
</dbReference>
<protein>
    <submittedName>
        <fullName evidence="5">ABC transporter ATP-binding protein</fullName>
    </submittedName>
</protein>
<evidence type="ECO:0000256" key="2">
    <source>
        <dbReference type="ARBA" id="ARBA00022741"/>
    </source>
</evidence>
<proteinExistence type="predicted"/>
<dbReference type="FunFam" id="3.40.50.300:FF:000421">
    <property type="entry name" value="Branched-chain amino acid ABC transporter ATP-binding protein"/>
    <property type="match status" value="1"/>
</dbReference>
<dbReference type="RefSeq" id="WP_064990721.1">
    <property type="nucleotide sequence ID" value="NZ_CP033361.1"/>
</dbReference>
<dbReference type="AlphaFoldDB" id="A0A6M7UU38"/>
<dbReference type="GO" id="GO:0016887">
    <property type="term" value="F:ATP hydrolysis activity"/>
    <property type="evidence" value="ECO:0007669"/>
    <property type="project" value="InterPro"/>
</dbReference>
<dbReference type="GO" id="GO:0005524">
    <property type="term" value="F:ATP binding"/>
    <property type="evidence" value="ECO:0007669"/>
    <property type="project" value="UniProtKB-KW"/>
</dbReference>
<dbReference type="Pfam" id="PF12399">
    <property type="entry name" value="BCA_ABC_TP_C"/>
    <property type="match status" value="1"/>
</dbReference>
<sequence length="316" mass="33648">MPLASYALGVMEASVYAPEVFARGLPASLRVEAQPEDRTTAVPAADAAAPVLSLQGIGLSFGGVVALAEIDLSVRPGEIRAIIGPNGAGKSSLINVISGVYRADRGHVRLDGASYAQVPTQRLAHLGVARTFQNLALFKGLSVLDNVASGLAYRVRSNFAGQVLGIGRSRGEQRDFLSRADQILEFLDLTAIRHRLVGTLPYGLQKRVELARALVARPRLLLLDEPMAGMTAGEKSEMAAFVRAARDHFATTVVLIEHDVGVVMGLSDRIAVLDYGRKIADATPDEVRNDQRVIDAYLGVASNDEALSLDEGRAGI</sequence>